<dbReference type="Pfam" id="PF13205">
    <property type="entry name" value="Big_5"/>
    <property type="match status" value="1"/>
</dbReference>
<proteinExistence type="predicted"/>
<dbReference type="Pfam" id="PF00207">
    <property type="entry name" value="A2M"/>
    <property type="match status" value="1"/>
</dbReference>
<feature type="domain" description="Alpha-2-macroglobulin" evidence="3">
    <location>
        <begin position="999"/>
        <end position="1090"/>
    </location>
</feature>
<dbReference type="SMART" id="SM01360">
    <property type="entry name" value="A2M"/>
    <property type="match status" value="1"/>
</dbReference>
<dbReference type="RefSeq" id="WP_179239399.1">
    <property type="nucleotide sequence ID" value="NZ_JACBNQ010000026.1"/>
</dbReference>
<dbReference type="EMBL" id="JACBNQ010000026">
    <property type="protein sequence ID" value="NYB75680.1"/>
    <property type="molecule type" value="Genomic_DNA"/>
</dbReference>
<name>A0A974BN35_SEDHY</name>
<organism evidence="4 5">
    <name type="scientific">Sedimentibacter hydroxybenzoicus DSM 7310</name>
    <dbReference type="NCBI Taxonomy" id="1123245"/>
    <lineage>
        <taxon>Bacteria</taxon>
        <taxon>Bacillati</taxon>
        <taxon>Bacillota</taxon>
        <taxon>Tissierellia</taxon>
        <taxon>Sedimentibacter</taxon>
    </lineage>
</organism>
<dbReference type="PANTHER" id="PTHR40094:SF1">
    <property type="entry name" value="UBIQUITIN DOMAIN-CONTAINING PROTEIN"/>
    <property type="match status" value="1"/>
</dbReference>
<dbReference type="Gene3D" id="2.60.40.1930">
    <property type="match status" value="1"/>
</dbReference>
<keyword evidence="1 2" id="KW-0732">Signal</keyword>
<feature type="chain" id="PRO_5039104385" description="Alpha-2-macroglobulin domain-containing protein" evidence="2">
    <location>
        <begin position="22"/>
        <end position="1618"/>
    </location>
</feature>
<dbReference type="Proteomes" id="UP000611629">
    <property type="component" value="Unassembled WGS sequence"/>
</dbReference>
<evidence type="ECO:0000256" key="2">
    <source>
        <dbReference type="SAM" id="SignalP"/>
    </source>
</evidence>
<sequence length="1618" mass="185515">MSRRILALLLCIILIITACTKKDNTEVNQPVEVEKEYDENKFELTALKSDKQGIDNSTGFQLVSKDNISKSYVNKNLQIVPEEEFKIEEISNTVFNIIPLNSLENDKIYQVKLNDEPYEYSWAFQTKKEFKVESTIPGSDSNYVPVHSGIEMYFSLSNLKEIDEYFEIVPEVEGRFIKNENSVIFAPEKLDYNTRYTVTIKKGFGLDDGSEELKEDYVFSFMTESDELAKIYFENPLINIAEGNVKAVGANINNQYDDVEFTINIYQYSNNDEFANDINTYAETGKFPEDAKNDSRLTNINTINQKPFVDTEFSYSSKALFELPDELKKGYYLLEFSVEGTSSYLFMQINDMMLYNAIFGEQILVYAIDSITSKGIKNAGVFLNGEKIGVTDENGALAVNKKAEDYKTVFMRLEADGYNDFIYADGELFKYYYYRDMNYAAEYFRYIDTDRPVYMPTDTVNVWGFARRRHEGAVNKVRIDLVETYTGLAVDSKEVDLTDIGTYETQFELKNAASGGLRIEVYDNDFQISSEYVEVRKYTKPLYTMNGELSKKIMYSGDDLTYKINANFFDGNPVPDLKVKVNTYGYGGYGFIDYSNTEQEVILSENGEKIFNINTAVNSMGWRPVTVNISSYNKEAEDMAVNLYDSFSVFPKNKMLEVDRGIDNPTTIDIMLHDLVIKNYNEDNIDLSSLRGNPLDGEVNVMITEYYYEKEKIGEHYDYINKVNQVIYDYKKIQNTVYWENVNVVDGIANVQIPNFDRDRSYKIIASYYGDKNGTIEEEANINGRFRPYNRLSYSLEKNDDKEYYRLNENVSMELVYDNAAVNDIDNDNLILLFARNGLVDYINFDSTKIQFPFKEDYISRVSIQGIYIKNGYMYPVDNYIAYDVTERQMYFDVATDKEEYKPGEEATFSIRAFDENNRPCVADINISVVDEAYFAVFEKNVNTLNDLYFGPYRYAWYLGVIKSYLSNVDPYTDGPGMAEMGGGGGNDNTFRDDFDDTTAFTSVTTDKDGKAAVKFKLPDNLTSWRITYQGISDKLYVGSGKKNITVGLPFFVDLIMGEEYLKDDNINVSLRTFGTAAVAGEEVEYSVSVVNKETGKKTDVNTKGIIGDYTNVLLGKQDEGIYEIYVTAGSKNNKDAIKEEFSVVESYVYFNNTDYYKLTEQTVFDEVYSNPVITLFNESRSDFYNSLDLISSGGGRRIDQTVCSLIAKKYINDYFKTNIDFSEEELRAKISEYESSINQGYMGYKLLPYSEEDIEITVKLANLVDDEYLNTKFKICFENTLKRTEDYNTDVSAALWGLSKYKEPVLLKIYDLLENNESGLENRDKIYLSLALAELGDKKTANKYYKEFINGSSKSGDYLYYDNKQNDADNYEITALLSVLGVKLNNFDTGDKLFRYIYNNPSKMTLSNFEQLIYIMNRDIMKLDEIKDLSGEVTVTADGTKKTYKLKLFDRESFAIAKDKIKDIKFSGIKGSIACKVDALGNKDDLDKNKSDEMSINISYELSGTASEQKEYNQSDLVTVTITPSIAPAVEYGSYEITYVVPTGFRYVRAGIEDYRAYADGQKLTFYYYYDKDLPVRPIEFYMQAAQKGEYTVDYAVIKESMEAKLNYVDKTNLTIN</sequence>
<dbReference type="GO" id="GO:0004866">
    <property type="term" value="F:endopeptidase inhibitor activity"/>
    <property type="evidence" value="ECO:0007669"/>
    <property type="project" value="InterPro"/>
</dbReference>
<dbReference type="Gene3D" id="2.20.130.20">
    <property type="match status" value="1"/>
</dbReference>
<dbReference type="InterPro" id="IPR011625">
    <property type="entry name" value="A2M_N_BRD"/>
</dbReference>
<evidence type="ECO:0000259" key="3">
    <source>
        <dbReference type="SMART" id="SM01360"/>
    </source>
</evidence>
<dbReference type="PANTHER" id="PTHR40094">
    <property type="entry name" value="ALPHA-2-MACROGLOBULIN HOMOLOG"/>
    <property type="match status" value="1"/>
</dbReference>
<dbReference type="PROSITE" id="PS51257">
    <property type="entry name" value="PROKAR_LIPOPROTEIN"/>
    <property type="match status" value="1"/>
</dbReference>
<evidence type="ECO:0000313" key="4">
    <source>
        <dbReference type="EMBL" id="NYB75680.1"/>
    </source>
</evidence>
<dbReference type="InterPro" id="IPR051802">
    <property type="entry name" value="YfhM-like"/>
</dbReference>
<accession>A0A974BN35</accession>
<feature type="signal peptide" evidence="2">
    <location>
        <begin position="1"/>
        <end position="21"/>
    </location>
</feature>
<evidence type="ECO:0000313" key="5">
    <source>
        <dbReference type="Proteomes" id="UP000611629"/>
    </source>
</evidence>
<dbReference type="Pfam" id="PF07703">
    <property type="entry name" value="A2M_BRD"/>
    <property type="match status" value="1"/>
</dbReference>
<comment type="caution">
    <text evidence="4">The sequence shown here is derived from an EMBL/GenBank/DDBJ whole genome shotgun (WGS) entry which is preliminary data.</text>
</comment>
<evidence type="ECO:0000256" key="1">
    <source>
        <dbReference type="ARBA" id="ARBA00022729"/>
    </source>
</evidence>
<gene>
    <name evidence="4" type="ORF">HZF24_16145</name>
</gene>
<keyword evidence="5" id="KW-1185">Reference proteome</keyword>
<reference evidence="4" key="1">
    <citation type="submission" date="2020-07" db="EMBL/GenBank/DDBJ databases">
        <title>Genomic analysis of a strain of Sedimentibacter Hydroxybenzoicus DSM7310.</title>
        <authorList>
            <person name="Ma S."/>
        </authorList>
    </citation>
    <scope>NUCLEOTIDE SEQUENCE</scope>
    <source>
        <strain evidence="4">DSM 7310</strain>
    </source>
</reference>
<dbReference type="InterPro" id="IPR032812">
    <property type="entry name" value="SbsA_Ig"/>
</dbReference>
<dbReference type="InterPro" id="IPR001599">
    <property type="entry name" value="Macroglobln_a2"/>
</dbReference>
<protein>
    <recommendedName>
        <fullName evidence="3">Alpha-2-macroglobulin domain-containing protein</fullName>
    </recommendedName>
</protein>